<dbReference type="PROSITE" id="PS51186">
    <property type="entry name" value="GNAT"/>
    <property type="match status" value="1"/>
</dbReference>
<proteinExistence type="inferred from homology"/>
<dbReference type="NCBIfam" id="TIGR03725">
    <property type="entry name" value="T6A_YeaZ"/>
    <property type="match status" value="1"/>
</dbReference>
<dbReference type="PANTHER" id="PTHR43420">
    <property type="entry name" value="ACETYLTRANSFERASE"/>
    <property type="match status" value="1"/>
</dbReference>
<accession>A0A7I7SFY9</accession>
<dbReference type="Proteomes" id="UP000193577">
    <property type="component" value="Unassembled WGS sequence"/>
</dbReference>
<dbReference type="AlphaFoldDB" id="A0A7I7SFY9"/>
<evidence type="ECO:0000256" key="3">
    <source>
        <dbReference type="ARBA" id="ARBA00022679"/>
    </source>
</evidence>
<dbReference type="InterPro" id="IPR000905">
    <property type="entry name" value="Gcp-like_dom"/>
</dbReference>
<dbReference type="InterPro" id="IPR022496">
    <property type="entry name" value="T6A_TsaB"/>
</dbReference>
<dbReference type="Pfam" id="PF00583">
    <property type="entry name" value="Acetyltransf_1"/>
    <property type="match status" value="1"/>
</dbReference>
<dbReference type="CDD" id="cd04301">
    <property type="entry name" value="NAT_SF"/>
    <property type="match status" value="1"/>
</dbReference>
<dbReference type="OrthoDB" id="9809995at2"/>
<dbReference type="InterPro" id="IPR000182">
    <property type="entry name" value="GNAT_dom"/>
</dbReference>
<evidence type="ECO:0000256" key="4">
    <source>
        <dbReference type="ARBA" id="ARBA00023315"/>
    </source>
</evidence>
<dbReference type="InterPro" id="IPR050680">
    <property type="entry name" value="YpeA/RimI_acetyltransf"/>
</dbReference>
<protein>
    <submittedName>
        <fullName evidence="5">Bifunctional tRNA (Adenosine(37)-N6)-threonylcarbamoyltransferase complex dimerization subunit type 1 TsaB/ribosomal-protein-alanine acetyltransferase RimI</fullName>
    </submittedName>
</protein>
<dbReference type="EMBL" id="NCXO01000036">
    <property type="protein sequence ID" value="OSC32640.1"/>
    <property type="molecule type" value="Genomic_DNA"/>
</dbReference>
<keyword evidence="3" id="KW-0808">Transferase</keyword>
<evidence type="ECO:0000256" key="1">
    <source>
        <dbReference type="ARBA" id="ARBA00005395"/>
    </source>
</evidence>
<dbReference type="Gene3D" id="3.30.420.40">
    <property type="match status" value="2"/>
</dbReference>
<keyword evidence="6" id="KW-1185">Reference proteome</keyword>
<comment type="similarity">
    <text evidence="1">Belongs to the acetyltransferase family. RimI subfamily.</text>
</comment>
<evidence type="ECO:0000313" key="5">
    <source>
        <dbReference type="EMBL" id="OSC32640.1"/>
    </source>
</evidence>
<dbReference type="Pfam" id="PF00814">
    <property type="entry name" value="TsaD"/>
    <property type="match status" value="1"/>
</dbReference>
<evidence type="ECO:0000313" key="6">
    <source>
        <dbReference type="Proteomes" id="UP000193577"/>
    </source>
</evidence>
<dbReference type="SUPFAM" id="SSF55729">
    <property type="entry name" value="Acyl-CoA N-acyltransferases (Nat)"/>
    <property type="match status" value="1"/>
</dbReference>
<sequence>MSRTVLVIDTATAAVTAGIARHGERTEVLAERIARGARAHAEQLTPNILAALEESGLTMQDLQAVVVGCGPGPFTGLRVGMATAAAYGDALHLPVYGVCSLDGIGRVAGAAPGAEVLVVTDARRREVYWARYRGGERIDGPAVSAPDAVDVGASTAVAGSAEHAALFDLPVLDVPAPTVAGLIAAVSDWGAAPAPLRPLYLRRPDAKAAGDPAAQVRMDVLTSADAARCAELEAQLFGGDDPWPAAAFVRELAAPHTHYAAARLDDTLVGYAGISRLGRTAPFEYEIHTIGVDPEHRGRGIGRRLLDELLAFAGDDVIFLEVRTDNEPAIALYRSVGFQTVGVRRRYYRASGADAYTMRRDPAGTAGATP</sequence>
<dbReference type="NCBIfam" id="TIGR01575">
    <property type="entry name" value="rimI"/>
    <property type="match status" value="1"/>
</dbReference>
<dbReference type="GO" id="GO:0008080">
    <property type="term" value="F:N-acetyltransferase activity"/>
    <property type="evidence" value="ECO:0007669"/>
    <property type="project" value="InterPro"/>
</dbReference>
<dbReference type="Gene3D" id="3.40.630.30">
    <property type="match status" value="1"/>
</dbReference>
<comment type="caution">
    <text evidence="5">The sequence shown here is derived from an EMBL/GenBank/DDBJ whole genome shotgun (WGS) entry which is preliminary data.</text>
</comment>
<gene>
    <name evidence="5" type="ORF">B8W67_14920</name>
</gene>
<dbReference type="PANTHER" id="PTHR43420:SF44">
    <property type="entry name" value="ACETYLTRANSFERASE YPEA"/>
    <property type="match status" value="1"/>
</dbReference>
<organism evidence="5 6">
    <name type="scientific">Mycolicibacillus koreensis</name>
    <dbReference type="NCBI Taxonomy" id="1069220"/>
    <lineage>
        <taxon>Bacteria</taxon>
        <taxon>Bacillati</taxon>
        <taxon>Actinomycetota</taxon>
        <taxon>Actinomycetes</taxon>
        <taxon>Mycobacteriales</taxon>
        <taxon>Mycobacteriaceae</taxon>
        <taxon>Mycolicibacillus</taxon>
    </lineage>
</organism>
<dbReference type="SUPFAM" id="SSF53067">
    <property type="entry name" value="Actin-like ATPase domain"/>
    <property type="match status" value="2"/>
</dbReference>
<dbReference type="CDD" id="cd24032">
    <property type="entry name" value="ASKHA_NBD_TsaB"/>
    <property type="match status" value="1"/>
</dbReference>
<dbReference type="InterPro" id="IPR043129">
    <property type="entry name" value="ATPase_NBD"/>
</dbReference>
<name>A0A7I7SFY9_9MYCO</name>
<reference evidence="5 6" key="1">
    <citation type="submission" date="2017-04" db="EMBL/GenBank/DDBJ databases">
        <title>The new phylogeny of genus Mycobacterium.</title>
        <authorList>
            <person name="Tortoli E."/>
            <person name="Trovato A."/>
            <person name="Cirillo D.M."/>
        </authorList>
    </citation>
    <scope>NUCLEOTIDE SEQUENCE [LARGE SCALE GENOMIC DNA]</scope>
    <source>
        <strain evidence="5 6">KCTC 19819</strain>
    </source>
</reference>
<keyword evidence="2" id="KW-0963">Cytoplasm</keyword>
<keyword evidence="4" id="KW-0012">Acyltransferase</keyword>
<evidence type="ECO:0000256" key="2">
    <source>
        <dbReference type="ARBA" id="ARBA00022490"/>
    </source>
</evidence>
<dbReference type="GO" id="GO:0002949">
    <property type="term" value="P:tRNA threonylcarbamoyladenosine modification"/>
    <property type="evidence" value="ECO:0007669"/>
    <property type="project" value="InterPro"/>
</dbReference>
<dbReference type="InterPro" id="IPR006464">
    <property type="entry name" value="AcTrfase_RimI/Ard1"/>
</dbReference>
<dbReference type="InterPro" id="IPR016181">
    <property type="entry name" value="Acyl_CoA_acyltransferase"/>
</dbReference>